<dbReference type="EMBL" id="BKCJ010003080">
    <property type="protein sequence ID" value="GEU52853.1"/>
    <property type="molecule type" value="Genomic_DNA"/>
</dbReference>
<dbReference type="InterPro" id="IPR026960">
    <property type="entry name" value="RVT-Znf"/>
</dbReference>
<keyword evidence="3" id="KW-0548">Nucleotidyltransferase</keyword>
<dbReference type="PANTHER" id="PTHR33116">
    <property type="entry name" value="REVERSE TRANSCRIPTASE ZINC-BINDING DOMAIN-CONTAINING PROTEIN-RELATED-RELATED"/>
    <property type="match status" value="1"/>
</dbReference>
<name>A0A6L2KTD4_TANCI</name>
<organism evidence="3">
    <name type="scientific">Tanacetum cinerariifolium</name>
    <name type="common">Dalmatian daisy</name>
    <name type="synonym">Chrysanthemum cinerariifolium</name>
    <dbReference type="NCBI Taxonomy" id="118510"/>
    <lineage>
        <taxon>Eukaryota</taxon>
        <taxon>Viridiplantae</taxon>
        <taxon>Streptophyta</taxon>
        <taxon>Embryophyta</taxon>
        <taxon>Tracheophyta</taxon>
        <taxon>Spermatophyta</taxon>
        <taxon>Magnoliopsida</taxon>
        <taxon>eudicotyledons</taxon>
        <taxon>Gunneridae</taxon>
        <taxon>Pentapetalae</taxon>
        <taxon>asterids</taxon>
        <taxon>campanulids</taxon>
        <taxon>Asterales</taxon>
        <taxon>Asteraceae</taxon>
        <taxon>Asteroideae</taxon>
        <taxon>Anthemideae</taxon>
        <taxon>Anthemidinae</taxon>
        <taxon>Tanacetum</taxon>
    </lineage>
</organism>
<proteinExistence type="predicted"/>
<keyword evidence="3" id="KW-0695">RNA-directed DNA polymerase</keyword>
<evidence type="ECO:0000259" key="1">
    <source>
        <dbReference type="Pfam" id="PF00078"/>
    </source>
</evidence>
<feature type="domain" description="Reverse transcriptase" evidence="1">
    <location>
        <begin position="10"/>
        <end position="135"/>
    </location>
</feature>
<dbReference type="GO" id="GO:0003964">
    <property type="term" value="F:RNA-directed DNA polymerase activity"/>
    <property type="evidence" value="ECO:0007669"/>
    <property type="project" value="UniProtKB-KW"/>
</dbReference>
<dbReference type="Pfam" id="PF00078">
    <property type="entry name" value="RVT_1"/>
    <property type="match status" value="1"/>
</dbReference>
<evidence type="ECO:0000313" key="3">
    <source>
        <dbReference type="EMBL" id="GEU52853.1"/>
    </source>
</evidence>
<gene>
    <name evidence="3" type="ORF">Tci_024831</name>
</gene>
<dbReference type="InterPro" id="IPR000477">
    <property type="entry name" value="RT_dom"/>
</dbReference>
<keyword evidence="3" id="KW-0808">Transferase</keyword>
<accession>A0A6L2KTD4</accession>
<sequence length="379" mass="43577">MHGDIVNEVQSAFVADFEKAYDSVRRDYLDDAFKKFGFGDRWCGWIQDCLRSSWGSVIGNGSPTEEFQFFKGLKQDDPLSSFLFILIMESLHVSFQRVVDAGQWSDSNINTIVHVFECFHRASGLRINMSKSKLMGIAMDVDRVEQAASKIGQGLSRLFMVMMGKLAEIRKAVIHLYVTLSRRWRFSRSKVLIFVFLCIKSWEMRRILLSRRMCGEEIWCLNTGFQDYMLWSRTKRIDVAAKLAHSSVAYSFRCALRSGKEQSQLADLLTTIEGVYLVFMNDRWVWSLEGSGIFSVASVRKLIDDRRLSDVSSKTRWIKAVPIKVNVHACNVRLDSLPTRLNISRRCMDIASIFCPIYGNAVESSRHLFFDCHVAKDLF</sequence>
<evidence type="ECO:0000259" key="2">
    <source>
        <dbReference type="Pfam" id="PF13966"/>
    </source>
</evidence>
<feature type="domain" description="Reverse transcriptase zinc-binding" evidence="2">
    <location>
        <begin position="294"/>
        <end position="377"/>
    </location>
</feature>
<dbReference type="Pfam" id="PF13966">
    <property type="entry name" value="zf-RVT"/>
    <property type="match status" value="1"/>
</dbReference>
<protein>
    <submittedName>
        <fullName evidence="3">RNA-directed DNA polymerase, eukaryota</fullName>
    </submittedName>
</protein>
<comment type="caution">
    <text evidence="3">The sequence shown here is derived from an EMBL/GenBank/DDBJ whole genome shotgun (WGS) entry which is preliminary data.</text>
</comment>
<dbReference type="PANTHER" id="PTHR33116:SF79">
    <property type="entry name" value="REVERSE TRANSCRIPTASE DOMAIN, ZINC FINGER, CCHC-TYPE-RELATED"/>
    <property type="match status" value="1"/>
</dbReference>
<dbReference type="AlphaFoldDB" id="A0A6L2KTD4"/>
<reference evidence="3" key="1">
    <citation type="journal article" date="2019" name="Sci. Rep.">
        <title>Draft genome of Tanacetum cinerariifolium, the natural source of mosquito coil.</title>
        <authorList>
            <person name="Yamashiro T."/>
            <person name="Shiraishi A."/>
            <person name="Satake H."/>
            <person name="Nakayama K."/>
        </authorList>
    </citation>
    <scope>NUCLEOTIDE SEQUENCE</scope>
</reference>